<reference evidence="1" key="1">
    <citation type="journal article" date="2015" name="Nature">
        <title>Complex archaea that bridge the gap between prokaryotes and eukaryotes.</title>
        <authorList>
            <person name="Spang A."/>
            <person name="Saw J.H."/>
            <person name="Jorgensen S.L."/>
            <person name="Zaremba-Niedzwiedzka K."/>
            <person name="Martijn J."/>
            <person name="Lind A.E."/>
            <person name="van Eijk R."/>
            <person name="Schleper C."/>
            <person name="Guy L."/>
            <person name="Ettema T.J."/>
        </authorList>
    </citation>
    <scope>NUCLEOTIDE SEQUENCE</scope>
</reference>
<sequence length="240" mass="27025">MKHAPLYASLKTITAAVCTLAISAPLAAQEDIRINGEVIEMFNDLIIIEGDDRRLLVRPSEGVNRNISIGDDIIVEGRLDGDTLNASAMRQHDEETDVEETAANVIAPDVAAIQQQLTEREFGDMIELKRRQDAYRITSVNADGVDVRSYFSAQGDLLEWHIKRPGSDRPHRNDTLSDLAQDDIVNTLNEQGYANTTLVDFKGRHMEWLADNESDQQVILHVDYRGDVYREKRLPVWPGE</sequence>
<proteinExistence type="predicted"/>
<organism evidence="1">
    <name type="scientific">marine sediment metagenome</name>
    <dbReference type="NCBI Taxonomy" id="412755"/>
    <lineage>
        <taxon>unclassified sequences</taxon>
        <taxon>metagenomes</taxon>
        <taxon>ecological metagenomes</taxon>
    </lineage>
</organism>
<accession>A0A0F9W082</accession>
<evidence type="ECO:0000313" key="1">
    <source>
        <dbReference type="EMBL" id="KKO05653.1"/>
    </source>
</evidence>
<name>A0A0F9W082_9ZZZZ</name>
<comment type="caution">
    <text evidence="1">The sequence shown here is derived from an EMBL/GenBank/DDBJ whole genome shotgun (WGS) entry which is preliminary data.</text>
</comment>
<dbReference type="AlphaFoldDB" id="A0A0F9W082"/>
<dbReference type="EMBL" id="LAZR01000018">
    <property type="protein sequence ID" value="KKO05653.1"/>
    <property type="molecule type" value="Genomic_DNA"/>
</dbReference>
<gene>
    <name evidence="1" type="ORF">LCGC14_0072930</name>
</gene>
<protein>
    <submittedName>
        <fullName evidence="1">Uncharacterized protein</fullName>
    </submittedName>
</protein>